<keyword evidence="4" id="KW-0349">Heme</keyword>
<dbReference type="PANTHER" id="PTHR31517">
    <property type="match status" value="1"/>
</dbReference>
<feature type="binding site" evidence="10">
    <location>
        <position position="128"/>
    </location>
    <ligand>
        <name>Ca(2+)</name>
        <dbReference type="ChEBI" id="CHEBI:29108"/>
        <label>2</label>
    </ligand>
</feature>
<feature type="disulfide bond" evidence="11">
    <location>
        <begin position="76"/>
        <end position="107"/>
    </location>
</feature>
<keyword evidence="3" id="KW-0575">Peroxidase</keyword>
<evidence type="ECO:0000256" key="1">
    <source>
        <dbReference type="ARBA" id="ARBA00000189"/>
    </source>
</evidence>
<reference evidence="14" key="1">
    <citation type="submission" date="2023-05" db="EMBL/GenBank/DDBJ databases">
        <authorList>
            <person name="Huff M."/>
        </authorList>
    </citation>
    <scope>NUCLEOTIDE SEQUENCE</scope>
</reference>
<organism evidence="14 15">
    <name type="scientific">Fraxinus pennsylvanica</name>
    <dbReference type="NCBI Taxonomy" id="56036"/>
    <lineage>
        <taxon>Eukaryota</taxon>
        <taxon>Viridiplantae</taxon>
        <taxon>Streptophyta</taxon>
        <taxon>Embryophyta</taxon>
        <taxon>Tracheophyta</taxon>
        <taxon>Spermatophyta</taxon>
        <taxon>Magnoliopsida</taxon>
        <taxon>eudicotyledons</taxon>
        <taxon>Gunneridae</taxon>
        <taxon>Pentapetalae</taxon>
        <taxon>asterids</taxon>
        <taxon>lamiids</taxon>
        <taxon>Lamiales</taxon>
        <taxon>Oleaceae</taxon>
        <taxon>Oleeae</taxon>
        <taxon>Fraxinus</taxon>
    </lineage>
</organism>
<dbReference type="InterPro" id="IPR002016">
    <property type="entry name" value="Haem_peroxidase"/>
</dbReference>
<evidence type="ECO:0000256" key="8">
    <source>
        <dbReference type="ARBA" id="ARBA00023004"/>
    </source>
</evidence>
<dbReference type="InterPro" id="IPR000823">
    <property type="entry name" value="Peroxidase_pln"/>
</dbReference>
<gene>
    <name evidence="14" type="ORF">FPE_LOCUS18460</name>
</gene>
<dbReference type="GO" id="GO:0046872">
    <property type="term" value="F:metal ion binding"/>
    <property type="evidence" value="ECO:0007669"/>
    <property type="project" value="UniProtKB-KW"/>
</dbReference>
<evidence type="ECO:0000256" key="12">
    <source>
        <dbReference type="RuleBase" id="RU004241"/>
    </source>
</evidence>
<evidence type="ECO:0000256" key="4">
    <source>
        <dbReference type="ARBA" id="ARBA00022617"/>
    </source>
</evidence>
<comment type="cofactor">
    <cofactor evidence="10">
        <name>heme b</name>
        <dbReference type="ChEBI" id="CHEBI:60344"/>
    </cofactor>
    <text evidence="10">Binds 1 heme b (iron(II)-protoporphyrin IX) group per subunit.</text>
</comment>
<feature type="binding site" evidence="10">
    <location>
        <position position="120"/>
    </location>
    <ligand>
        <name>Ca(2+)</name>
        <dbReference type="ChEBI" id="CHEBI:29108"/>
        <label>2</label>
    </ligand>
</feature>
<proteinExistence type="inferred from homology"/>
<keyword evidence="7" id="KW-0560">Oxidoreductase</keyword>
<protein>
    <recommendedName>
        <fullName evidence="2">peroxidase</fullName>
        <ecNumber evidence="2">1.11.1.7</ecNumber>
    </recommendedName>
</protein>
<evidence type="ECO:0000313" key="14">
    <source>
        <dbReference type="EMBL" id="CAI9771030.1"/>
    </source>
</evidence>
<dbReference type="GO" id="GO:0006979">
    <property type="term" value="P:response to oxidative stress"/>
    <property type="evidence" value="ECO:0007669"/>
    <property type="project" value="InterPro"/>
</dbReference>
<evidence type="ECO:0000256" key="3">
    <source>
        <dbReference type="ARBA" id="ARBA00022559"/>
    </source>
</evidence>
<evidence type="ECO:0000256" key="10">
    <source>
        <dbReference type="PIRSR" id="PIRSR600823-3"/>
    </source>
</evidence>
<feature type="binding site" description="axial binding residue" evidence="10">
    <location>
        <position position="69"/>
    </location>
    <ligand>
        <name>heme b</name>
        <dbReference type="ChEBI" id="CHEBI:60344"/>
    </ligand>
    <ligandPart>
        <name>Fe</name>
        <dbReference type="ChEBI" id="CHEBI:18248"/>
    </ligandPart>
</feature>
<keyword evidence="15" id="KW-1185">Reference proteome</keyword>
<accession>A0AAD1ZPU0</accession>
<feature type="domain" description="Plant heme peroxidase family profile" evidence="13">
    <location>
        <begin position="15"/>
        <end position="199"/>
    </location>
</feature>
<dbReference type="AlphaFoldDB" id="A0AAD1ZPU0"/>
<keyword evidence="5 10" id="KW-0479">Metal-binding</keyword>
<dbReference type="Gene3D" id="1.10.420.10">
    <property type="entry name" value="Peroxidase, domain 2"/>
    <property type="match status" value="1"/>
</dbReference>
<keyword evidence="6 10" id="KW-0106">Calcium</keyword>
<dbReference type="EMBL" id="OU503046">
    <property type="protein sequence ID" value="CAI9771030.1"/>
    <property type="molecule type" value="Genomic_DNA"/>
</dbReference>
<dbReference type="GO" id="GO:0140825">
    <property type="term" value="F:lactoperoxidase activity"/>
    <property type="evidence" value="ECO:0007669"/>
    <property type="project" value="UniProtKB-EC"/>
</dbReference>
<evidence type="ECO:0000256" key="9">
    <source>
        <dbReference type="ARBA" id="ARBA00023157"/>
    </source>
</evidence>
<comment type="cofactor">
    <cofactor evidence="10">
        <name>Ca(2+)</name>
        <dbReference type="ChEBI" id="CHEBI:29108"/>
    </cofactor>
    <text evidence="10">Binds 2 calcium ions per subunit.</text>
</comment>
<sequence>MGAVVVVFTFVEVEGNMDIRVSGAVTAAKLIFNFFLFPSLPLYVLLNGSATTFSNDLFWSLLNGPKGAHTIGVAHCGAFSRRLNFTGKGDNDQSLDPTYVETLKEQCSNQANPATTVEMDPRSSLSFDTRYFATVNQNKGLFQSDAALLMNPISAGIVKQLEGPWAFFDQFGKSMVKMGAIEVLVGNVGEIRKNCRIIINP</sequence>
<dbReference type="FunFam" id="1.10.420.10:FF:000001">
    <property type="entry name" value="Peroxidase"/>
    <property type="match status" value="1"/>
</dbReference>
<dbReference type="PROSITE" id="PS50873">
    <property type="entry name" value="PEROXIDASE_4"/>
    <property type="match status" value="1"/>
</dbReference>
<dbReference type="EC" id="1.11.1.7" evidence="2"/>
<dbReference type="SUPFAM" id="SSF48113">
    <property type="entry name" value="Heme-dependent peroxidases"/>
    <property type="match status" value="1"/>
</dbReference>
<dbReference type="PANTHER" id="PTHR31517:SF84">
    <property type="entry name" value="PEROXIDASE"/>
    <property type="match status" value="1"/>
</dbReference>
<keyword evidence="9 11" id="KW-1015">Disulfide bond</keyword>
<dbReference type="PRINTS" id="PR00461">
    <property type="entry name" value="PLPEROXIDASE"/>
</dbReference>
<evidence type="ECO:0000256" key="5">
    <source>
        <dbReference type="ARBA" id="ARBA00022723"/>
    </source>
</evidence>
<feature type="binding site" evidence="10">
    <location>
        <position position="70"/>
    </location>
    <ligand>
        <name>Ca(2+)</name>
        <dbReference type="ChEBI" id="CHEBI:29108"/>
        <label>2</label>
    </ligand>
</feature>
<evidence type="ECO:0000256" key="7">
    <source>
        <dbReference type="ARBA" id="ARBA00023002"/>
    </source>
</evidence>
<evidence type="ECO:0000256" key="6">
    <source>
        <dbReference type="ARBA" id="ARBA00022837"/>
    </source>
</evidence>
<dbReference type="Proteomes" id="UP000834106">
    <property type="component" value="Chromosome 11"/>
</dbReference>
<dbReference type="InterPro" id="IPR010255">
    <property type="entry name" value="Haem_peroxidase_sf"/>
</dbReference>
<evidence type="ECO:0000259" key="13">
    <source>
        <dbReference type="PROSITE" id="PS50873"/>
    </source>
</evidence>
<evidence type="ECO:0000256" key="2">
    <source>
        <dbReference type="ARBA" id="ARBA00012313"/>
    </source>
</evidence>
<keyword evidence="8 10" id="KW-0408">Iron</keyword>
<name>A0AAD1ZPU0_9LAMI</name>
<evidence type="ECO:0000313" key="15">
    <source>
        <dbReference type="Proteomes" id="UP000834106"/>
    </source>
</evidence>
<comment type="similarity">
    <text evidence="12">Belongs to the peroxidase family.</text>
</comment>
<dbReference type="GO" id="GO:0020037">
    <property type="term" value="F:heme binding"/>
    <property type="evidence" value="ECO:0007669"/>
    <property type="project" value="InterPro"/>
</dbReference>
<comment type="catalytic activity">
    <reaction evidence="1">
        <text>2 a phenolic donor + H2O2 = 2 a phenolic radical donor + 2 H2O</text>
        <dbReference type="Rhea" id="RHEA:56136"/>
        <dbReference type="ChEBI" id="CHEBI:15377"/>
        <dbReference type="ChEBI" id="CHEBI:16240"/>
        <dbReference type="ChEBI" id="CHEBI:139520"/>
        <dbReference type="ChEBI" id="CHEBI:139521"/>
        <dbReference type="EC" id="1.11.1.7"/>
    </reaction>
</comment>
<evidence type="ECO:0000256" key="11">
    <source>
        <dbReference type="PIRSR" id="PIRSR600823-5"/>
    </source>
</evidence>
<dbReference type="Pfam" id="PF00141">
    <property type="entry name" value="peroxidase"/>
    <property type="match status" value="1"/>
</dbReference>